<gene>
    <name evidence="1" type="ORF">Gogos_000874</name>
</gene>
<dbReference type="AlphaFoldDB" id="A0A7J9CU44"/>
<name>A0A7J9CU44_GOSGO</name>
<protein>
    <submittedName>
        <fullName evidence="1">Uncharacterized protein</fullName>
    </submittedName>
</protein>
<accession>A0A7J9CU44</accession>
<dbReference type="Proteomes" id="UP000593579">
    <property type="component" value="Unassembled WGS sequence"/>
</dbReference>
<organism evidence="1 2">
    <name type="scientific">Gossypium gossypioides</name>
    <name type="common">Mexican cotton</name>
    <name type="synonym">Selera gossypioides</name>
    <dbReference type="NCBI Taxonomy" id="34282"/>
    <lineage>
        <taxon>Eukaryota</taxon>
        <taxon>Viridiplantae</taxon>
        <taxon>Streptophyta</taxon>
        <taxon>Embryophyta</taxon>
        <taxon>Tracheophyta</taxon>
        <taxon>Spermatophyta</taxon>
        <taxon>Magnoliopsida</taxon>
        <taxon>eudicotyledons</taxon>
        <taxon>Gunneridae</taxon>
        <taxon>Pentapetalae</taxon>
        <taxon>rosids</taxon>
        <taxon>malvids</taxon>
        <taxon>Malvales</taxon>
        <taxon>Malvaceae</taxon>
        <taxon>Malvoideae</taxon>
        <taxon>Gossypium</taxon>
    </lineage>
</organism>
<evidence type="ECO:0000313" key="2">
    <source>
        <dbReference type="Proteomes" id="UP000593579"/>
    </source>
</evidence>
<dbReference type="EMBL" id="JABEZY010000013">
    <property type="protein sequence ID" value="MBA0751993.1"/>
    <property type="molecule type" value="Genomic_DNA"/>
</dbReference>
<evidence type="ECO:0000313" key="1">
    <source>
        <dbReference type="EMBL" id="MBA0751993.1"/>
    </source>
</evidence>
<keyword evidence="2" id="KW-1185">Reference proteome</keyword>
<reference evidence="1 2" key="1">
    <citation type="journal article" date="2019" name="Genome Biol. Evol.">
        <title>Insights into the evolution of the New World diploid cottons (Gossypium, subgenus Houzingenia) based on genome sequencing.</title>
        <authorList>
            <person name="Grover C.E."/>
            <person name="Arick M.A. 2nd"/>
            <person name="Thrash A."/>
            <person name="Conover J.L."/>
            <person name="Sanders W.S."/>
            <person name="Peterson D.G."/>
            <person name="Frelichowski J.E."/>
            <person name="Scheffler J.A."/>
            <person name="Scheffler B.E."/>
            <person name="Wendel J.F."/>
        </authorList>
    </citation>
    <scope>NUCLEOTIDE SEQUENCE [LARGE SCALE GENOMIC DNA]</scope>
    <source>
        <strain evidence="1">5</strain>
        <tissue evidence="1">Leaf</tissue>
    </source>
</reference>
<comment type="caution">
    <text evidence="1">The sequence shown here is derived from an EMBL/GenBank/DDBJ whole genome shotgun (WGS) entry which is preliminary data.</text>
</comment>
<sequence length="25" mass="2802">MEGVECKTTSGFWDYVLHNIGGDGW</sequence>
<proteinExistence type="predicted"/>